<evidence type="ECO:0000256" key="3">
    <source>
        <dbReference type="ARBA" id="ARBA00023125"/>
    </source>
</evidence>
<accession>A0A1H3CTU9</accession>
<sequence>MAAGTDIKPKTSAKGEQTRARLLAAARTLLAQHDAGELTTRNVASLCGLSRSLTHYYFRDRTDLILAVIEDIRADWILPFEQAVASTGTFEERADRVVALLTTPESPDLGRVHSALHWFALNDERIKDSLEAEYQRWRRCFVDLFQVLADERGDGLDPRPRGEALAAAADGLAAVQSLGSVVDAETMFRTLVRSLAR</sequence>
<dbReference type="InterPro" id="IPR001647">
    <property type="entry name" value="HTH_TetR"/>
</dbReference>
<dbReference type="PANTHER" id="PTHR30055">
    <property type="entry name" value="HTH-TYPE TRANSCRIPTIONAL REGULATOR RUTR"/>
    <property type="match status" value="1"/>
</dbReference>
<dbReference type="PROSITE" id="PS50977">
    <property type="entry name" value="HTH_TETR_2"/>
    <property type="match status" value="1"/>
</dbReference>
<keyword evidence="3 5" id="KW-0238">DNA-binding</keyword>
<dbReference type="PANTHER" id="PTHR30055:SF234">
    <property type="entry name" value="HTH-TYPE TRANSCRIPTIONAL REGULATOR BETI"/>
    <property type="match status" value="1"/>
</dbReference>
<proteinExistence type="predicted"/>
<protein>
    <submittedName>
        <fullName evidence="7">DNA-binding transcriptional regulator, AcrR family</fullName>
    </submittedName>
</protein>
<dbReference type="InterPro" id="IPR050109">
    <property type="entry name" value="HTH-type_TetR-like_transc_reg"/>
</dbReference>
<dbReference type="SUPFAM" id="SSF46689">
    <property type="entry name" value="Homeodomain-like"/>
    <property type="match status" value="1"/>
</dbReference>
<feature type="domain" description="HTH tetR-type" evidence="6">
    <location>
        <begin position="16"/>
        <end position="76"/>
    </location>
</feature>
<dbReference type="RefSeq" id="WP_091289269.1">
    <property type="nucleotide sequence ID" value="NZ_FNON01000003.1"/>
</dbReference>
<dbReference type="InterPro" id="IPR039538">
    <property type="entry name" value="BetI_C"/>
</dbReference>
<reference evidence="7 8" key="1">
    <citation type="submission" date="2016-10" db="EMBL/GenBank/DDBJ databases">
        <authorList>
            <person name="de Groot N.N."/>
        </authorList>
    </citation>
    <scope>NUCLEOTIDE SEQUENCE [LARGE SCALE GENOMIC DNA]</scope>
    <source>
        <strain evidence="7 8">CPCC 202699</strain>
    </source>
</reference>
<dbReference type="AlphaFoldDB" id="A0A1H3CTU9"/>
<dbReference type="InterPro" id="IPR009057">
    <property type="entry name" value="Homeodomain-like_sf"/>
</dbReference>
<dbReference type="Pfam" id="PF00440">
    <property type="entry name" value="TetR_N"/>
    <property type="match status" value="1"/>
</dbReference>
<evidence type="ECO:0000256" key="5">
    <source>
        <dbReference type="PROSITE-ProRule" id="PRU00335"/>
    </source>
</evidence>
<evidence type="ECO:0000259" key="6">
    <source>
        <dbReference type="PROSITE" id="PS50977"/>
    </source>
</evidence>
<dbReference type="EMBL" id="FNON01000003">
    <property type="protein sequence ID" value="SDX57591.1"/>
    <property type="molecule type" value="Genomic_DNA"/>
</dbReference>
<evidence type="ECO:0000313" key="8">
    <source>
        <dbReference type="Proteomes" id="UP000199515"/>
    </source>
</evidence>
<evidence type="ECO:0000256" key="2">
    <source>
        <dbReference type="ARBA" id="ARBA00023015"/>
    </source>
</evidence>
<dbReference type="STRING" id="589385.SAMN05421504_103150"/>
<feature type="DNA-binding region" description="H-T-H motif" evidence="5">
    <location>
        <begin position="39"/>
        <end position="58"/>
    </location>
</feature>
<dbReference type="GO" id="GO:0003700">
    <property type="term" value="F:DNA-binding transcription factor activity"/>
    <property type="evidence" value="ECO:0007669"/>
    <property type="project" value="TreeGrafter"/>
</dbReference>
<dbReference type="Gene3D" id="1.10.357.10">
    <property type="entry name" value="Tetracycline Repressor, domain 2"/>
    <property type="match status" value="1"/>
</dbReference>
<evidence type="ECO:0000313" key="7">
    <source>
        <dbReference type="EMBL" id="SDX57591.1"/>
    </source>
</evidence>
<keyword evidence="2" id="KW-0805">Transcription regulation</keyword>
<gene>
    <name evidence="7" type="ORF">SAMN05421504_103150</name>
</gene>
<dbReference type="Pfam" id="PF13977">
    <property type="entry name" value="TetR_C_6"/>
    <property type="match status" value="1"/>
</dbReference>
<dbReference type="SUPFAM" id="SSF48498">
    <property type="entry name" value="Tetracyclin repressor-like, C-terminal domain"/>
    <property type="match status" value="1"/>
</dbReference>
<dbReference type="InterPro" id="IPR036271">
    <property type="entry name" value="Tet_transcr_reg_TetR-rel_C_sf"/>
</dbReference>
<keyword evidence="8" id="KW-1185">Reference proteome</keyword>
<organism evidence="7 8">
    <name type="scientific">Amycolatopsis xylanica</name>
    <dbReference type="NCBI Taxonomy" id="589385"/>
    <lineage>
        <taxon>Bacteria</taxon>
        <taxon>Bacillati</taxon>
        <taxon>Actinomycetota</taxon>
        <taxon>Actinomycetes</taxon>
        <taxon>Pseudonocardiales</taxon>
        <taxon>Pseudonocardiaceae</taxon>
        <taxon>Amycolatopsis</taxon>
    </lineage>
</organism>
<keyword evidence="4" id="KW-0804">Transcription</keyword>
<evidence type="ECO:0000256" key="1">
    <source>
        <dbReference type="ARBA" id="ARBA00022491"/>
    </source>
</evidence>
<name>A0A1H3CTU9_9PSEU</name>
<dbReference type="OrthoDB" id="2356263at2"/>
<dbReference type="Proteomes" id="UP000199515">
    <property type="component" value="Unassembled WGS sequence"/>
</dbReference>
<keyword evidence="1" id="KW-0678">Repressor</keyword>
<evidence type="ECO:0000256" key="4">
    <source>
        <dbReference type="ARBA" id="ARBA00023163"/>
    </source>
</evidence>
<dbReference type="GO" id="GO:0000976">
    <property type="term" value="F:transcription cis-regulatory region binding"/>
    <property type="evidence" value="ECO:0007669"/>
    <property type="project" value="TreeGrafter"/>
</dbReference>